<evidence type="ECO:0000256" key="2">
    <source>
        <dbReference type="ARBA" id="ARBA00022679"/>
    </source>
</evidence>
<comment type="cofactor">
    <cofactor evidence="6">
        <name>(R)-lipoate</name>
        <dbReference type="ChEBI" id="CHEBI:83088"/>
    </cofactor>
    <text evidence="6">Binds 1 lipoyl cofactor covalently.</text>
</comment>
<organism evidence="10 11">
    <name type="scientific">Cryptococcus tetragattii IND107</name>
    <dbReference type="NCBI Taxonomy" id="1296105"/>
    <lineage>
        <taxon>Eukaryota</taxon>
        <taxon>Fungi</taxon>
        <taxon>Dikarya</taxon>
        <taxon>Basidiomycota</taxon>
        <taxon>Agaricomycotina</taxon>
        <taxon>Tremellomycetes</taxon>
        <taxon>Tremellales</taxon>
        <taxon>Cryptococcaceae</taxon>
        <taxon>Cryptococcus</taxon>
        <taxon>Cryptococcus gattii species complex</taxon>
    </lineage>
</organism>
<feature type="compositionally biased region" description="Basic and acidic residues" evidence="7">
    <location>
        <begin position="137"/>
        <end position="150"/>
    </location>
</feature>
<dbReference type="PANTHER" id="PTHR23151">
    <property type="entry name" value="DIHYDROLIPOAMIDE ACETYL/SUCCINYL-TRANSFERASE-RELATED"/>
    <property type="match status" value="1"/>
</dbReference>
<evidence type="ECO:0000256" key="1">
    <source>
        <dbReference type="ARBA" id="ARBA00007317"/>
    </source>
</evidence>
<evidence type="ECO:0000256" key="3">
    <source>
        <dbReference type="ARBA" id="ARBA00022823"/>
    </source>
</evidence>
<feature type="region of interest" description="Disordered" evidence="7">
    <location>
        <begin position="121"/>
        <end position="190"/>
    </location>
</feature>
<feature type="domain" description="Peripheral subunit-binding (PSBD)" evidence="9">
    <location>
        <begin position="191"/>
        <end position="228"/>
    </location>
</feature>
<keyword evidence="11" id="KW-1185">Reference proteome</keyword>
<protein>
    <recommendedName>
        <fullName evidence="6">Acetyltransferase component of pyruvate dehydrogenase complex</fullName>
        <ecNumber evidence="6">2.3.1.12</ecNumber>
    </recommendedName>
</protein>
<dbReference type="SUPFAM" id="SSF52777">
    <property type="entry name" value="CoA-dependent acyltransferases"/>
    <property type="match status" value="1"/>
</dbReference>
<evidence type="ECO:0000259" key="9">
    <source>
        <dbReference type="PROSITE" id="PS51826"/>
    </source>
</evidence>
<feature type="compositionally biased region" description="Basic and acidic residues" evidence="7">
    <location>
        <begin position="178"/>
        <end position="189"/>
    </location>
</feature>
<proteinExistence type="inferred from homology"/>
<dbReference type="InterPro" id="IPR045257">
    <property type="entry name" value="E2/Pdx1"/>
</dbReference>
<dbReference type="Pfam" id="PF00198">
    <property type="entry name" value="2-oxoacid_dh"/>
    <property type="match status" value="1"/>
</dbReference>
<comment type="similarity">
    <text evidence="1 6">Belongs to the 2-oxoacid dehydrogenase family.</text>
</comment>
<feature type="domain" description="Lipoyl-binding" evidence="8">
    <location>
        <begin position="35"/>
        <end position="111"/>
    </location>
</feature>
<comment type="subcellular location">
    <subcellularLocation>
        <location evidence="6">Mitochondrion</location>
    </subcellularLocation>
</comment>
<evidence type="ECO:0000256" key="7">
    <source>
        <dbReference type="SAM" id="MobiDB-lite"/>
    </source>
</evidence>
<sequence>MLSFAQVAKRSAAVGFRRQAVASRTLRTSAPSNALSKFAMPAMSPTMTEGGIAQWKKKEGESFSAGDVLIEIETDKATIDVEAQDDGVMAKIIAQDGSKNIAVGTPIAILAEEGDDLSQADALAAESQSESASQKEAAPKEEKPVSKENSEPSTTPAVGTPGEQKFGSGDAQTSPAKAPEHPSKGDRPKFFASPLARKIALENGIPLAEIKGTGPNGRIIEADVKNYKPSAAAASTSAAGKPAAVPADYEDIPTSNMRRTIGKRLTESKQQLPHYYVTVEVNMDRVLKLREVFNKAGDGKTKLSVNDFIVKAASLALADVPEANSAWLGETIRMHKKADICVAVATPTGLITPIIKDVGAKGLATISAETKALASRARDGKLKPEEYQGGTFTISNLGMFGVDQFTAIINPPQSCILAVGKTSTKLEVAPEDPKGFKAVQVMKVTLSADHRTVDGAIGARWLKAFREYMEQPLTFML</sequence>
<evidence type="ECO:0000313" key="11">
    <source>
        <dbReference type="Proteomes" id="UP000054399"/>
    </source>
</evidence>
<dbReference type="InterPro" id="IPR006257">
    <property type="entry name" value="LAT1"/>
</dbReference>
<dbReference type="RefSeq" id="XP_066616899.1">
    <property type="nucleotide sequence ID" value="XM_066754998.1"/>
</dbReference>
<keyword evidence="3 6" id="KW-0450">Lipoyl</keyword>
<dbReference type="EMBL" id="ATAM02000001">
    <property type="protein sequence ID" value="KAL0255622.1"/>
    <property type="molecule type" value="Genomic_DNA"/>
</dbReference>
<keyword evidence="4" id="KW-0809">Transit peptide</keyword>
<dbReference type="Gene3D" id="2.40.50.100">
    <property type="match status" value="1"/>
</dbReference>
<dbReference type="PROSITE" id="PS50968">
    <property type="entry name" value="BIOTINYL_LIPOYL"/>
    <property type="match status" value="1"/>
</dbReference>
<evidence type="ECO:0000256" key="4">
    <source>
        <dbReference type="ARBA" id="ARBA00022946"/>
    </source>
</evidence>
<keyword evidence="5 6" id="KW-0012">Acyltransferase</keyword>
<dbReference type="InterPro" id="IPR011053">
    <property type="entry name" value="Single_hybrid_motif"/>
</dbReference>
<dbReference type="InterPro" id="IPR003016">
    <property type="entry name" value="2-oxoA_DH_lipoyl-BS"/>
</dbReference>
<gene>
    <name evidence="10" type="ORF">I308_100427</name>
</gene>
<dbReference type="Pfam" id="PF00364">
    <property type="entry name" value="Biotin_lipoyl"/>
    <property type="match status" value="1"/>
</dbReference>
<evidence type="ECO:0000256" key="5">
    <source>
        <dbReference type="ARBA" id="ARBA00023315"/>
    </source>
</evidence>
<dbReference type="InterPro" id="IPR001078">
    <property type="entry name" value="2-oxoacid_DH_actylTfrase"/>
</dbReference>
<dbReference type="InterPro" id="IPR036625">
    <property type="entry name" value="E3-bd_dom_sf"/>
</dbReference>
<name>A0ABR3C4V4_9TREE</name>
<dbReference type="SUPFAM" id="SSF47005">
    <property type="entry name" value="Peripheral subunit-binding domain of 2-oxo acid dehydrogenase complex"/>
    <property type="match status" value="1"/>
</dbReference>
<dbReference type="NCBIfam" id="TIGR01349">
    <property type="entry name" value="PDHac_trf_mito"/>
    <property type="match status" value="1"/>
</dbReference>
<dbReference type="Proteomes" id="UP000054399">
    <property type="component" value="Unassembled WGS sequence"/>
</dbReference>
<keyword evidence="2 6" id="KW-0808">Transferase</keyword>
<dbReference type="SUPFAM" id="SSF51230">
    <property type="entry name" value="Single hybrid motif"/>
    <property type="match status" value="1"/>
</dbReference>
<accession>A0ABR3C4V4</accession>
<dbReference type="Gene3D" id="4.10.320.10">
    <property type="entry name" value="E3-binding domain"/>
    <property type="match status" value="1"/>
</dbReference>
<dbReference type="InterPro" id="IPR000089">
    <property type="entry name" value="Biotin_lipoyl"/>
</dbReference>
<dbReference type="Gene3D" id="3.30.559.10">
    <property type="entry name" value="Chloramphenicol acetyltransferase-like domain"/>
    <property type="match status" value="1"/>
</dbReference>
<dbReference type="Pfam" id="PF02817">
    <property type="entry name" value="E3_binding"/>
    <property type="match status" value="1"/>
</dbReference>
<dbReference type="InterPro" id="IPR023213">
    <property type="entry name" value="CAT-like_dom_sf"/>
</dbReference>
<evidence type="ECO:0000259" key="8">
    <source>
        <dbReference type="PROSITE" id="PS50968"/>
    </source>
</evidence>
<feature type="compositionally biased region" description="Low complexity" evidence="7">
    <location>
        <begin position="121"/>
        <end position="136"/>
    </location>
</feature>
<comment type="caution">
    <text evidence="10">The sequence shown here is derived from an EMBL/GenBank/DDBJ whole genome shotgun (WGS) entry which is preliminary data.</text>
</comment>
<evidence type="ECO:0000313" key="10">
    <source>
        <dbReference type="EMBL" id="KAL0255622.1"/>
    </source>
</evidence>
<comment type="catalytic activity">
    <reaction evidence="6">
        <text>N(6)-[(R)-dihydrolipoyl]-L-lysyl-[protein] + acetyl-CoA = N(6)-[(R)-S(8)-acetyldihydrolipoyl]-L-lysyl-[protein] + CoA</text>
        <dbReference type="Rhea" id="RHEA:17017"/>
        <dbReference type="Rhea" id="RHEA-COMP:10475"/>
        <dbReference type="Rhea" id="RHEA-COMP:10478"/>
        <dbReference type="ChEBI" id="CHEBI:57287"/>
        <dbReference type="ChEBI" id="CHEBI:57288"/>
        <dbReference type="ChEBI" id="CHEBI:83100"/>
        <dbReference type="ChEBI" id="CHEBI:83111"/>
        <dbReference type="EC" id="2.3.1.12"/>
    </reaction>
</comment>
<dbReference type="PROSITE" id="PS51826">
    <property type="entry name" value="PSBD"/>
    <property type="match status" value="1"/>
</dbReference>
<dbReference type="EC" id="2.3.1.12" evidence="6"/>
<dbReference type="GeneID" id="91987285"/>
<evidence type="ECO:0000256" key="6">
    <source>
        <dbReference type="RuleBase" id="RU361137"/>
    </source>
</evidence>
<dbReference type="PROSITE" id="PS00189">
    <property type="entry name" value="LIPOYL"/>
    <property type="match status" value="1"/>
</dbReference>
<reference evidence="10" key="2">
    <citation type="submission" date="2024-01" db="EMBL/GenBank/DDBJ databases">
        <title>Comparative genomics of Cryptococcus and Kwoniella reveals pathogenesis evolution and contrasting modes of karyotype evolution via chromosome fusion or intercentromeric recombination.</title>
        <authorList>
            <person name="Coelho M.A."/>
            <person name="David-Palma M."/>
            <person name="Shea T."/>
            <person name="Bowers K."/>
            <person name="Mcginley-Smith S."/>
            <person name="Mohammad A.W."/>
            <person name="Gnirke A."/>
            <person name="Yurkov A.M."/>
            <person name="Nowrousian M."/>
            <person name="Sun S."/>
            <person name="Cuomo C.A."/>
            <person name="Heitman J."/>
        </authorList>
    </citation>
    <scope>NUCLEOTIDE SEQUENCE</scope>
    <source>
        <strain evidence="10">IND107</strain>
    </source>
</reference>
<reference evidence="10" key="1">
    <citation type="submission" date="2015-01" db="EMBL/GenBank/DDBJ databases">
        <authorList>
            <consortium name="The Broad Institute Genomics Platform"/>
            <person name="Cuomo C."/>
            <person name="Litvintseva A."/>
            <person name="Chen Y."/>
            <person name="Heitman J."/>
            <person name="Sun S."/>
            <person name="Springer D."/>
            <person name="Dromer F."/>
            <person name="Young S."/>
            <person name="Zeng Q."/>
            <person name="Gargeya S."/>
            <person name="Abouelleil A."/>
            <person name="Alvarado L."/>
            <person name="Chapman S.B."/>
            <person name="Gainer-Dewar J."/>
            <person name="Goldberg J."/>
            <person name="Griggs A."/>
            <person name="Gujja S."/>
            <person name="Hansen M."/>
            <person name="Howarth C."/>
            <person name="Imamovic A."/>
            <person name="Larimer J."/>
            <person name="Murphy C."/>
            <person name="Naylor J."/>
            <person name="Pearson M."/>
            <person name="Priest M."/>
            <person name="Roberts A."/>
            <person name="Saif S."/>
            <person name="Shea T."/>
            <person name="Sykes S."/>
            <person name="Wortman J."/>
            <person name="Nusbaum C."/>
            <person name="Birren B."/>
        </authorList>
    </citation>
    <scope>NUCLEOTIDE SEQUENCE</scope>
    <source>
        <strain evidence="10">IND107</strain>
    </source>
</reference>
<comment type="function">
    <text evidence="6">The pyruvate dehydrogenase complex catalyzes the overall conversion of pyruvate to acetyl-CoA and CO(2).</text>
</comment>
<dbReference type="PANTHER" id="PTHR23151:SF90">
    <property type="entry name" value="DIHYDROLIPOYLLYSINE-RESIDUE ACETYLTRANSFERASE COMPONENT OF PYRUVATE DEHYDROGENASE COMPLEX, MITOCHONDRIAL-RELATED"/>
    <property type="match status" value="1"/>
</dbReference>
<dbReference type="CDD" id="cd06849">
    <property type="entry name" value="lipoyl_domain"/>
    <property type="match status" value="1"/>
</dbReference>
<dbReference type="InterPro" id="IPR004167">
    <property type="entry name" value="PSBD"/>
</dbReference>
<keyword evidence="10" id="KW-0670">Pyruvate</keyword>